<evidence type="ECO:0000256" key="1">
    <source>
        <dbReference type="ARBA" id="ARBA00022553"/>
    </source>
</evidence>
<evidence type="ECO:0000256" key="7">
    <source>
        <dbReference type="PROSITE-ProRule" id="PRU01091"/>
    </source>
</evidence>
<dbReference type="GO" id="GO:0032993">
    <property type="term" value="C:protein-DNA complex"/>
    <property type="evidence" value="ECO:0007669"/>
    <property type="project" value="TreeGrafter"/>
</dbReference>
<feature type="DNA-binding region" description="OmpR/PhoB-type" evidence="7">
    <location>
        <begin position="117"/>
        <end position="220"/>
    </location>
</feature>
<keyword evidence="1 6" id="KW-0597">Phosphoprotein</keyword>
<dbReference type="InterPro" id="IPR011006">
    <property type="entry name" value="CheY-like_superfamily"/>
</dbReference>
<dbReference type="PANTHER" id="PTHR48111:SF52">
    <property type="entry name" value="TRANSCRIPTIONAL REGULATORY PROTEIN YVRH"/>
    <property type="match status" value="1"/>
</dbReference>
<dbReference type="InterPro" id="IPR001867">
    <property type="entry name" value="OmpR/PhoB-type_DNA-bd"/>
</dbReference>
<keyword evidence="2" id="KW-0902">Two-component regulatory system</keyword>
<evidence type="ECO:0000313" key="11">
    <source>
        <dbReference type="Proteomes" id="UP000249808"/>
    </source>
</evidence>
<dbReference type="CDD" id="cd00383">
    <property type="entry name" value="trans_reg_C"/>
    <property type="match status" value="1"/>
</dbReference>
<dbReference type="InterPro" id="IPR036388">
    <property type="entry name" value="WH-like_DNA-bd_sf"/>
</dbReference>
<dbReference type="SMART" id="SM00862">
    <property type="entry name" value="Trans_reg_C"/>
    <property type="match status" value="1"/>
</dbReference>
<evidence type="ECO:0000313" key="10">
    <source>
        <dbReference type="EMBL" id="RAK44128.1"/>
    </source>
</evidence>
<evidence type="ECO:0000256" key="6">
    <source>
        <dbReference type="PROSITE-ProRule" id="PRU00169"/>
    </source>
</evidence>
<keyword evidence="3" id="KW-0805">Transcription regulation</keyword>
<dbReference type="Gene3D" id="3.40.50.2300">
    <property type="match status" value="1"/>
</dbReference>
<organism evidence="10 11">
    <name type="scientific">Macrococcus epidermidis</name>
    <dbReference type="NCBI Taxonomy" id="1902580"/>
    <lineage>
        <taxon>Bacteria</taxon>
        <taxon>Bacillati</taxon>
        <taxon>Bacillota</taxon>
        <taxon>Bacilli</taxon>
        <taxon>Bacillales</taxon>
        <taxon>Staphylococcaceae</taxon>
        <taxon>Macrococcus</taxon>
    </lineage>
</organism>
<name>A0A327ZSY1_9STAP</name>
<dbReference type="CDD" id="cd17574">
    <property type="entry name" value="REC_OmpR"/>
    <property type="match status" value="1"/>
</dbReference>
<sequence>MPSILIVEDELEIAELIKFILVREGFEKVDIASTFAQAKSMISAHYDTYLLDINLGDGSGYDLGNEIREMTDAPILYVSANTQDRDKIKGFQNGADDYITKPFNPMELAVRVKVNVERYMKSGKKEKALYSFDERNAELTVRDKKYLLSGKQYLLMQYLYEHQDEICTKEQIYEAVWENQFVDDNTVMVHIRKLREKLEVEPSKPKLLLTSRGIGYILKSGEDR</sequence>
<dbReference type="SMART" id="SM00448">
    <property type="entry name" value="REC"/>
    <property type="match status" value="1"/>
</dbReference>
<dbReference type="Pfam" id="PF00072">
    <property type="entry name" value="Response_reg"/>
    <property type="match status" value="1"/>
</dbReference>
<evidence type="ECO:0000259" key="8">
    <source>
        <dbReference type="PROSITE" id="PS50110"/>
    </source>
</evidence>
<dbReference type="PROSITE" id="PS50110">
    <property type="entry name" value="RESPONSE_REGULATORY"/>
    <property type="match status" value="1"/>
</dbReference>
<evidence type="ECO:0000256" key="2">
    <source>
        <dbReference type="ARBA" id="ARBA00023012"/>
    </source>
</evidence>
<feature type="domain" description="Response regulatory" evidence="8">
    <location>
        <begin position="3"/>
        <end position="116"/>
    </location>
</feature>
<keyword evidence="11" id="KW-1185">Reference proteome</keyword>
<dbReference type="AlphaFoldDB" id="A0A327ZSY1"/>
<gene>
    <name evidence="10" type="ORF">BHU61_10155</name>
</gene>
<dbReference type="PROSITE" id="PS51755">
    <property type="entry name" value="OMPR_PHOB"/>
    <property type="match status" value="1"/>
</dbReference>
<feature type="domain" description="OmpR/PhoB-type" evidence="9">
    <location>
        <begin position="117"/>
        <end position="220"/>
    </location>
</feature>
<dbReference type="EMBL" id="PZJH01000005">
    <property type="protein sequence ID" value="RAK44128.1"/>
    <property type="molecule type" value="Genomic_DNA"/>
</dbReference>
<dbReference type="Pfam" id="PF00486">
    <property type="entry name" value="Trans_reg_C"/>
    <property type="match status" value="1"/>
</dbReference>
<dbReference type="SUPFAM" id="SSF52172">
    <property type="entry name" value="CheY-like"/>
    <property type="match status" value="1"/>
</dbReference>
<evidence type="ECO:0000259" key="9">
    <source>
        <dbReference type="PROSITE" id="PS51755"/>
    </source>
</evidence>
<dbReference type="RefSeq" id="WP_111716648.1">
    <property type="nucleotide sequence ID" value="NZ_JAKREG010000011.1"/>
</dbReference>
<dbReference type="Gene3D" id="1.10.10.10">
    <property type="entry name" value="Winged helix-like DNA-binding domain superfamily/Winged helix DNA-binding domain"/>
    <property type="match status" value="1"/>
</dbReference>
<dbReference type="GO" id="GO:0000156">
    <property type="term" value="F:phosphorelay response regulator activity"/>
    <property type="evidence" value="ECO:0007669"/>
    <property type="project" value="TreeGrafter"/>
</dbReference>
<evidence type="ECO:0000256" key="5">
    <source>
        <dbReference type="ARBA" id="ARBA00023163"/>
    </source>
</evidence>
<dbReference type="GO" id="GO:0006355">
    <property type="term" value="P:regulation of DNA-templated transcription"/>
    <property type="evidence" value="ECO:0007669"/>
    <property type="project" value="InterPro"/>
</dbReference>
<dbReference type="InterPro" id="IPR001789">
    <property type="entry name" value="Sig_transdc_resp-reg_receiver"/>
</dbReference>
<evidence type="ECO:0000256" key="3">
    <source>
        <dbReference type="ARBA" id="ARBA00023015"/>
    </source>
</evidence>
<reference evidence="10 11" key="1">
    <citation type="journal article" date="2018" name="Front. Microbiol.">
        <title>Description and Comparative Genomics of Macrococcus caseolyticus subsp. hominis subsp. nov., Macrococcus goetzii sp. nov., Macrococcus epidermidis sp. nov., and Macrococcus bohemicus sp. nov., Novel Macrococci From Human Clinical Material With Virulence Potential and Suspected Uptake of Foreign DNA by Natural Transformation.</title>
        <authorList>
            <person name="Maslanova I."/>
            <person name="Wertheimer Z."/>
            <person name="Sedlacek I."/>
            <person name="Svec P."/>
            <person name="Indrakova A."/>
            <person name="Kovarovic V."/>
            <person name="Schumann P."/>
            <person name="Sproer C."/>
            <person name="Kralova S."/>
            <person name="Sedo O."/>
            <person name="Kristofova L."/>
            <person name="Vrbovska V."/>
            <person name="Fuzik T."/>
            <person name="Petras P."/>
            <person name="Zdrahal Z."/>
            <person name="Ruzickova V."/>
            <person name="Doskar J."/>
            <person name="Pantucek R."/>
        </authorList>
    </citation>
    <scope>NUCLEOTIDE SEQUENCE [LARGE SCALE GENOMIC DNA]</scope>
    <source>
        <strain evidence="10 11">01/688</strain>
    </source>
</reference>
<dbReference type="GO" id="GO:0000976">
    <property type="term" value="F:transcription cis-regulatory region binding"/>
    <property type="evidence" value="ECO:0007669"/>
    <property type="project" value="TreeGrafter"/>
</dbReference>
<dbReference type="PANTHER" id="PTHR48111">
    <property type="entry name" value="REGULATOR OF RPOS"/>
    <property type="match status" value="1"/>
</dbReference>
<accession>A0A327ZSY1</accession>
<proteinExistence type="predicted"/>
<dbReference type="GO" id="GO:0005829">
    <property type="term" value="C:cytosol"/>
    <property type="evidence" value="ECO:0007669"/>
    <property type="project" value="TreeGrafter"/>
</dbReference>
<keyword evidence="5" id="KW-0804">Transcription</keyword>
<evidence type="ECO:0000256" key="4">
    <source>
        <dbReference type="ARBA" id="ARBA00023125"/>
    </source>
</evidence>
<comment type="caution">
    <text evidence="10">The sequence shown here is derived from an EMBL/GenBank/DDBJ whole genome shotgun (WGS) entry which is preliminary data.</text>
</comment>
<protein>
    <submittedName>
        <fullName evidence="10">DNA-binding response regulator</fullName>
    </submittedName>
</protein>
<dbReference type="Gene3D" id="6.10.250.690">
    <property type="match status" value="1"/>
</dbReference>
<dbReference type="Proteomes" id="UP000249808">
    <property type="component" value="Unassembled WGS sequence"/>
</dbReference>
<dbReference type="InterPro" id="IPR039420">
    <property type="entry name" value="WalR-like"/>
</dbReference>
<keyword evidence="4 7" id="KW-0238">DNA-binding</keyword>
<feature type="modified residue" description="4-aspartylphosphate" evidence="6">
    <location>
        <position position="52"/>
    </location>
</feature>